<protein>
    <submittedName>
        <fullName evidence="3">Flavin-dependent tryptophan halogenase RebH</fullName>
        <ecNumber evidence="3">1.14.19.9</ecNumber>
    </submittedName>
</protein>
<dbReference type="RefSeq" id="WP_097806769.1">
    <property type="nucleotide sequence ID" value="NZ_FXYH01000023.1"/>
</dbReference>
<feature type="binding site" evidence="2">
    <location>
        <position position="183"/>
    </location>
    <ligand>
        <name>FAD</name>
        <dbReference type="ChEBI" id="CHEBI:57692"/>
    </ligand>
</feature>
<keyword evidence="2" id="KW-0274">FAD</keyword>
<dbReference type="SUPFAM" id="SSF51905">
    <property type="entry name" value="FAD/NAD(P)-binding domain"/>
    <property type="match status" value="1"/>
</dbReference>
<dbReference type="EC" id="1.14.19.9" evidence="3"/>
<keyword evidence="3" id="KW-0560">Oxidoreductase</keyword>
<proteinExistence type="predicted"/>
<feature type="binding site" evidence="2">
    <location>
        <position position="78"/>
    </location>
    <ligand>
        <name>7-chloro-L-tryptophan</name>
        <dbReference type="ChEBI" id="CHEBI:58713"/>
    </ligand>
</feature>
<dbReference type="InterPro" id="IPR006905">
    <property type="entry name" value="Flavin_halogenase"/>
</dbReference>
<feature type="binding site" evidence="2">
    <location>
        <position position="342"/>
    </location>
    <ligand>
        <name>L-tryptophan</name>
        <dbReference type="ChEBI" id="CHEBI:57912"/>
    </ligand>
</feature>
<dbReference type="PANTHER" id="PTHR43747:SF4">
    <property type="entry name" value="FLAVIN-DEPENDENT TRYPTOPHAN HALOGENASE"/>
    <property type="match status" value="1"/>
</dbReference>
<evidence type="ECO:0000256" key="1">
    <source>
        <dbReference type="PIRSR" id="PIRSR011396-1"/>
    </source>
</evidence>
<dbReference type="InterPro" id="IPR033856">
    <property type="entry name" value="Trp_halogen"/>
</dbReference>
<dbReference type="InterPro" id="IPR036188">
    <property type="entry name" value="FAD/NAD-bd_sf"/>
</dbReference>
<gene>
    <name evidence="3" type="primary">rebH_2</name>
    <name evidence="3" type="ORF">PEV8663_04355</name>
</gene>
<dbReference type="AlphaFoldDB" id="A0A238L427"/>
<dbReference type="Gene3D" id="3.50.50.60">
    <property type="entry name" value="FAD/NAD(P)-binding domain"/>
    <property type="match status" value="1"/>
</dbReference>
<feature type="binding site" evidence="2">
    <location>
        <begin position="8"/>
        <end position="11"/>
    </location>
    <ligand>
        <name>FAD</name>
        <dbReference type="ChEBI" id="CHEBI:57692"/>
    </ligand>
</feature>
<name>A0A238L427_9RHOB</name>
<evidence type="ECO:0000256" key="2">
    <source>
        <dbReference type="PIRSR" id="PIRSR011396-2"/>
    </source>
</evidence>
<feature type="active site" evidence="1">
    <location>
        <position position="78"/>
    </location>
</feature>
<evidence type="ECO:0000313" key="4">
    <source>
        <dbReference type="Proteomes" id="UP000220836"/>
    </source>
</evidence>
<keyword evidence="4" id="KW-1185">Reference proteome</keyword>
<dbReference type="EMBL" id="FXYH01000023">
    <property type="protein sequence ID" value="SMX49843.1"/>
    <property type="molecule type" value="Genomic_DNA"/>
</dbReference>
<feature type="binding site" evidence="2">
    <location>
        <position position="333"/>
    </location>
    <ligand>
        <name>FAD</name>
        <dbReference type="ChEBI" id="CHEBI:57692"/>
    </ligand>
</feature>
<dbReference type="GO" id="GO:0000166">
    <property type="term" value="F:nucleotide binding"/>
    <property type="evidence" value="ECO:0007669"/>
    <property type="project" value="UniProtKB-KW"/>
</dbReference>
<dbReference type="Pfam" id="PF04820">
    <property type="entry name" value="Trp_halogenase"/>
    <property type="match status" value="1"/>
</dbReference>
<dbReference type="PANTHER" id="PTHR43747">
    <property type="entry name" value="FAD-BINDING PROTEIN"/>
    <property type="match status" value="1"/>
</dbReference>
<dbReference type="PIRSF" id="PIRSF011396">
    <property type="entry name" value="Trp_halogenase"/>
    <property type="match status" value="1"/>
</dbReference>
<dbReference type="Proteomes" id="UP000220836">
    <property type="component" value="Unassembled WGS sequence"/>
</dbReference>
<evidence type="ECO:0000313" key="3">
    <source>
        <dbReference type="EMBL" id="SMX49843.1"/>
    </source>
</evidence>
<organism evidence="3 4">
    <name type="scientific">Pelagimonas varians</name>
    <dbReference type="NCBI Taxonomy" id="696760"/>
    <lineage>
        <taxon>Bacteria</taxon>
        <taxon>Pseudomonadati</taxon>
        <taxon>Pseudomonadota</taxon>
        <taxon>Alphaproteobacteria</taxon>
        <taxon>Rhodobacterales</taxon>
        <taxon>Roseobacteraceae</taxon>
        <taxon>Pelagimonas</taxon>
    </lineage>
</organism>
<accession>A0A238L427</accession>
<keyword evidence="2" id="KW-0547">Nucleotide-binding</keyword>
<dbReference type="OrthoDB" id="462203at2"/>
<sequence length="501" mass="56460">MRLAIVGGGSAGWMTAVYLDRTLNGTNGPKRVQITVIESPKIDRIGVGEATVPTILKTLQDMGISEKEFMSEADATFKQAIKFVDWNKGRDSNAYYHCFDRYQTSGRDNFSLRWALSGRDKPFAYTVSAQPYICDQNRAPKRPSDKEYQGRLPYAYHMDAEKFAEFLAKTGVERGIAHISDTVTDVNTDPKGIRSVVLEHGGEMAFDFFIDCTGFARLLMSQLPGYGIRSFSDKLLCDRAVAIQVPHDPEHPEILSSTESTAVENGWIWNISLQSRKGYGYVYSSAHCSDEDAETRLRSFIGPRSESVAARRLSFQSGVLKNPWVGNCVAVGLSAGFVEPMESTGIYFVEYAARMFAELFPIFGNNLLLQSRFNELIHSRYDEVLDFIVAHYVLSDRDDTAFWKEARKQEKATEKLQDLLKIWQHKMVSASDFANSHQLFGHLNYEYCVYGSNYLPDKIRIHQSHNGAIVNKAIQTAVQSFSECLPRNSEYFSSKSPGNED</sequence>
<reference evidence="3 4" key="1">
    <citation type="submission" date="2017-05" db="EMBL/GenBank/DDBJ databases">
        <authorList>
            <person name="Song R."/>
            <person name="Chenine A.L."/>
            <person name="Ruprecht R.M."/>
        </authorList>
    </citation>
    <scope>NUCLEOTIDE SEQUENCE [LARGE SCALE GENOMIC DNA]</scope>
    <source>
        <strain evidence="3 4">CECT 8663</strain>
    </source>
</reference>
<keyword evidence="2" id="KW-0285">Flavoprotein</keyword>
<dbReference type="InterPro" id="IPR050816">
    <property type="entry name" value="Flavin-dep_Halogenase_NPB"/>
</dbReference>
<dbReference type="GO" id="GO:0004497">
    <property type="term" value="F:monooxygenase activity"/>
    <property type="evidence" value="ECO:0007669"/>
    <property type="project" value="InterPro"/>
</dbReference>
<feature type="binding site" evidence="2">
    <location>
        <position position="346"/>
    </location>
    <ligand>
        <name>L-tryptophan</name>
        <dbReference type="ChEBI" id="CHEBI:57912"/>
    </ligand>
</feature>